<proteinExistence type="inferred from homology"/>
<accession>A0A9D1JTB5</accession>
<dbReference type="PROSITE" id="PS50928">
    <property type="entry name" value="ABC_TM1"/>
    <property type="match status" value="1"/>
</dbReference>
<feature type="domain" description="ABC transmembrane type-1" evidence="7">
    <location>
        <begin position="21"/>
        <end position="240"/>
    </location>
</feature>
<gene>
    <name evidence="8" type="ORF">IAA83_07670</name>
</gene>
<dbReference type="GO" id="GO:0005886">
    <property type="term" value="C:plasma membrane"/>
    <property type="evidence" value="ECO:0007669"/>
    <property type="project" value="UniProtKB-SubCell"/>
</dbReference>
<keyword evidence="5 6" id="KW-0472">Membrane</keyword>
<keyword evidence="6" id="KW-0813">Transport</keyword>
<feature type="transmembrane region" description="Helical" evidence="6">
    <location>
        <begin position="25"/>
        <end position="44"/>
    </location>
</feature>
<name>A0A9D1JTB5_9FIRM</name>
<sequence>MLEFFASDEFRTVVSAINTGCIRTLQLFFITLIGSLPLGLLICLGSMNRWAPLRFLQNKGNPRWLNAVWGLRPISAICRLVVWIVRGTPLVLQLIALFYVPGMVGWFNWPGGTSSRMVAACVTFIINYACYFSEIYRGGIQGVPVGQQEAGQVLGMTKGQIFRHVTLLQMVKRIVPPVSNEVITLVKDTSLARVISLQEIIFMGESFLKSNMGYSGLVWPLFFTAVYYLVFSGLVTLFLNWVEKKLAFFR</sequence>
<keyword evidence="3" id="KW-0029">Amino-acid transport</keyword>
<dbReference type="PANTHER" id="PTHR30614">
    <property type="entry name" value="MEMBRANE COMPONENT OF AMINO ACID ABC TRANSPORTER"/>
    <property type="match status" value="1"/>
</dbReference>
<dbReference type="Pfam" id="PF00528">
    <property type="entry name" value="BPD_transp_1"/>
    <property type="match status" value="1"/>
</dbReference>
<keyword evidence="4 6" id="KW-1133">Transmembrane helix</keyword>
<dbReference type="Gene3D" id="1.10.3720.10">
    <property type="entry name" value="MetI-like"/>
    <property type="match status" value="1"/>
</dbReference>
<dbReference type="InterPro" id="IPR035906">
    <property type="entry name" value="MetI-like_sf"/>
</dbReference>
<organism evidence="8 9">
    <name type="scientific">Candidatus Avoscillospira avistercoris</name>
    <dbReference type="NCBI Taxonomy" id="2840707"/>
    <lineage>
        <taxon>Bacteria</taxon>
        <taxon>Bacillati</taxon>
        <taxon>Bacillota</taxon>
        <taxon>Clostridia</taxon>
        <taxon>Eubacteriales</taxon>
        <taxon>Oscillospiraceae</taxon>
        <taxon>Oscillospiraceae incertae sedis</taxon>
        <taxon>Candidatus Avoscillospira</taxon>
    </lineage>
</organism>
<reference evidence="8" key="1">
    <citation type="submission" date="2020-10" db="EMBL/GenBank/DDBJ databases">
        <authorList>
            <person name="Gilroy R."/>
        </authorList>
    </citation>
    <scope>NUCLEOTIDE SEQUENCE</scope>
    <source>
        <strain evidence="8">ChiBcec16-1751</strain>
    </source>
</reference>
<evidence type="ECO:0000313" key="9">
    <source>
        <dbReference type="Proteomes" id="UP000886741"/>
    </source>
</evidence>
<dbReference type="Proteomes" id="UP000886741">
    <property type="component" value="Unassembled WGS sequence"/>
</dbReference>
<feature type="transmembrane region" description="Helical" evidence="6">
    <location>
        <begin position="116"/>
        <end position="136"/>
    </location>
</feature>
<comment type="caution">
    <text evidence="8">The sequence shown here is derived from an EMBL/GenBank/DDBJ whole genome shotgun (WGS) entry which is preliminary data.</text>
</comment>
<dbReference type="InterPro" id="IPR043429">
    <property type="entry name" value="ArtM/GltK/GlnP/TcyL/YhdX-like"/>
</dbReference>
<feature type="transmembrane region" description="Helical" evidence="6">
    <location>
        <begin position="90"/>
        <end position="109"/>
    </location>
</feature>
<dbReference type="CDD" id="cd06261">
    <property type="entry name" value="TM_PBP2"/>
    <property type="match status" value="1"/>
</dbReference>
<reference evidence="8" key="2">
    <citation type="journal article" date="2021" name="PeerJ">
        <title>Extensive microbial diversity within the chicken gut microbiome revealed by metagenomics and culture.</title>
        <authorList>
            <person name="Gilroy R."/>
            <person name="Ravi A."/>
            <person name="Getino M."/>
            <person name="Pursley I."/>
            <person name="Horton D.L."/>
            <person name="Alikhan N.F."/>
            <person name="Baker D."/>
            <person name="Gharbi K."/>
            <person name="Hall N."/>
            <person name="Watson M."/>
            <person name="Adriaenssens E.M."/>
            <person name="Foster-Nyarko E."/>
            <person name="Jarju S."/>
            <person name="Secka A."/>
            <person name="Antonio M."/>
            <person name="Oren A."/>
            <person name="Chaudhuri R.R."/>
            <person name="La Ragione R."/>
            <person name="Hildebrand F."/>
            <person name="Pallen M.J."/>
        </authorList>
    </citation>
    <scope>NUCLEOTIDE SEQUENCE</scope>
    <source>
        <strain evidence="8">ChiBcec16-1751</strain>
    </source>
</reference>
<comment type="similarity">
    <text evidence="6">Belongs to the binding-protein-dependent transport system permease family.</text>
</comment>
<keyword evidence="2 6" id="KW-0812">Transmembrane</keyword>
<dbReference type="PANTHER" id="PTHR30614:SF0">
    <property type="entry name" value="L-CYSTINE TRANSPORT SYSTEM PERMEASE PROTEIN TCYL"/>
    <property type="match status" value="1"/>
</dbReference>
<evidence type="ECO:0000256" key="1">
    <source>
        <dbReference type="ARBA" id="ARBA00004141"/>
    </source>
</evidence>
<feature type="transmembrane region" description="Helical" evidence="6">
    <location>
        <begin position="217"/>
        <end position="242"/>
    </location>
</feature>
<dbReference type="InterPro" id="IPR000515">
    <property type="entry name" value="MetI-like"/>
</dbReference>
<feature type="transmembrane region" description="Helical" evidence="6">
    <location>
        <begin position="64"/>
        <end position="84"/>
    </location>
</feature>
<evidence type="ECO:0000256" key="5">
    <source>
        <dbReference type="ARBA" id="ARBA00023136"/>
    </source>
</evidence>
<evidence type="ECO:0000256" key="2">
    <source>
        <dbReference type="ARBA" id="ARBA00022692"/>
    </source>
</evidence>
<evidence type="ECO:0000256" key="4">
    <source>
        <dbReference type="ARBA" id="ARBA00022989"/>
    </source>
</evidence>
<dbReference type="SUPFAM" id="SSF161098">
    <property type="entry name" value="MetI-like"/>
    <property type="match status" value="1"/>
</dbReference>
<dbReference type="GO" id="GO:0055085">
    <property type="term" value="P:transmembrane transport"/>
    <property type="evidence" value="ECO:0007669"/>
    <property type="project" value="InterPro"/>
</dbReference>
<evidence type="ECO:0000259" key="7">
    <source>
        <dbReference type="PROSITE" id="PS50928"/>
    </source>
</evidence>
<dbReference type="AlphaFoldDB" id="A0A9D1JTB5"/>
<evidence type="ECO:0000256" key="3">
    <source>
        <dbReference type="ARBA" id="ARBA00022970"/>
    </source>
</evidence>
<evidence type="ECO:0000313" key="8">
    <source>
        <dbReference type="EMBL" id="HIS65230.1"/>
    </source>
</evidence>
<dbReference type="EMBL" id="DVJJ01000117">
    <property type="protein sequence ID" value="HIS65230.1"/>
    <property type="molecule type" value="Genomic_DNA"/>
</dbReference>
<protein>
    <submittedName>
        <fullName evidence="8">Amino acid ABC transporter permease</fullName>
    </submittedName>
</protein>
<evidence type="ECO:0000256" key="6">
    <source>
        <dbReference type="RuleBase" id="RU363032"/>
    </source>
</evidence>
<dbReference type="GO" id="GO:0006865">
    <property type="term" value="P:amino acid transport"/>
    <property type="evidence" value="ECO:0007669"/>
    <property type="project" value="UniProtKB-KW"/>
</dbReference>
<comment type="subcellular location">
    <subcellularLocation>
        <location evidence="6">Cell membrane</location>
        <topology evidence="6">Multi-pass membrane protein</topology>
    </subcellularLocation>
    <subcellularLocation>
        <location evidence="1">Membrane</location>
        <topology evidence="1">Multi-pass membrane protein</topology>
    </subcellularLocation>
</comment>